<organism evidence="2 3">
    <name type="scientific">Streptomyces ficellus</name>
    <dbReference type="NCBI Taxonomy" id="1977088"/>
    <lineage>
        <taxon>Bacteria</taxon>
        <taxon>Bacillati</taxon>
        <taxon>Actinomycetota</taxon>
        <taxon>Actinomycetes</taxon>
        <taxon>Kitasatosporales</taxon>
        <taxon>Streptomycetaceae</taxon>
        <taxon>Streptomyces</taxon>
    </lineage>
</organism>
<evidence type="ECO:0000256" key="1">
    <source>
        <dbReference type="SAM" id="SignalP"/>
    </source>
</evidence>
<dbReference type="EMBL" id="CP034279">
    <property type="protein sequence ID" value="QGV80586.1"/>
    <property type="molecule type" value="Genomic_DNA"/>
</dbReference>
<evidence type="ECO:0008006" key="4">
    <source>
        <dbReference type="Google" id="ProtNLM"/>
    </source>
</evidence>
<dbReference type="RefSeq" id="WP_156694317.1">
    <property type="nucleotide sequence ID" value="NZ_CP034279.1"/>
</dbReference>
<keyword evidence="1" id="KW-0732">Signal</keyword>
<proteinExistence type="predicted"/>
<dbReference type="AlphaFoldDB" id="A0A6I6FTQ0"/>
<reference evidence="2 3" key="1">
    <citation type="submission" date="2018-12" db="EMBL/GenBank/DDBJ databases">
        <title>Complete genome sequence of Streptomyces ficellus NRRL8067, the producer of ficellomycin, feldamycin and nojirimycin.</title>
        <authorList>
            <person name="Zhang H."/>
            <person name="Yue R."/>
            <person name="Liu Y."/>
            <person name="Li M."/>
            <person name="Mu H."/>
            <person name="Zhang J."/>
        </authorList>
    </citation>
    <scope>NUCLEOTIDE SEQUENCE [LARGE SCALE GENOMIC DNA]</scope>
    <source>
        <strain evidence="2 3">NRRL 8067</strain>
    </source>
</reference>
<evidence type="ECO:0000313" key="2">
    <source>
        <dbReference type="EMBL" id="QGV80586.1"/>
    </source>
</evidence>
<feature type="chain" id="PRO_5026232199" description="Secreted protein" evidence="1">
    <location>
        <begin position="28"/>
        <end position="115"/>
    </location>
</feature>
<sequence>MRRRTSRLGAVAIATVTALLGAGTAFGDTFYVYEGEDFGYIGQDHKYAGVCDREYDGFNVYVNFKRTTPNTVVRMEEQNGYCRSSTTGTYSIYTLQTCENRPLVSDACSSWKRHP</sequence>
<name>A0A6I6FTQ0_9ACTN</name>
<gene>
    <name evidence="2" type="ORF">EIZ62_21875</name>
</gene>
<feature type="signal peptide" evidence="1">
    <location>
        <begin position="1"/>
        <end position="27"/>
    </location>
</feature>
<keyword evidence="3" id="KW-1185">Reference proteome</keyword>
<accession>A0A6I6FTQ0</accession>
<protein>
    <recommendedName>
        <fullName evidence="4">Secreted protein</fullName>
    </recommendedName>
</protein>
<dbReference type="OrthoDB" id="3826531at2"/>
<dbReference type="Proteomes" id="UP000422572">
    <property type="component" value="Chromosome"/>
</dbReference>
<dbReference type="KEGG" id="sfic:EIZ62_21875"/>
<evidence type="ECO:0000313" key="3">
    <source>
        <dbReference type="Proteomes" id="UP000422572"/>
    </source>
</evidence>